<dbReference type="PROSITE" id="PS50014">
    <property type="entry name" value="BROMODOMAIN_2"/>
    <property type="match status" value="1"/>
</dbReference>
<evidence type="ECO:0000313" key="8">
    <source>
        <dbReference type="EMBL" id="ORX41927.1"/>
    </source>
</evidence>
<dbReference type="InterPro" id="IPR015943">
    <property type="entry name" value="WD40/YVTN_repeat-like_dom_sf"/>
</dbReference>
<dbReference type="Proteomes" id="UP000193719">
    <property type="component" value="Unassembled WGS sequence"/>
</dbReference>
<evidence type="ECO:0000256" key="5">
    <source>
        <dbReference type="PROSITE-ProRule" id="PRU00221"/>
    </source>
</evidence>
<feature type="compositionally biased region" description="Low complexity" evidence="6">
    <location>
        <begin position="32"/>
        <end position="47"/>
    </location>
</feature>
<protein>
    <submittedName>
        <fullName evidence="8">WD40 repeat-like protein</fullName>
    </submittedName>
</protein>
<dbReference type="PROSITE" id="PS50082">
    <property type="entry name" value="WD_REPEATS_2"/>
    <property type="match status" value="1"/>
</dbReference>
<dbReference type="EMBL" id="MCFH01000075">
    <property type="protein sequence ID" value="ORX41927.1"/>
    <property type="molecule type" value="Genomic_DNA"/>
</dbReference>
<evidence type="ECO:0000313" key="9">
    <source>
        <dbReference type="Proteomes" id="UP000193719"/>
    </source>
</evidence>
<dbReference type="InterPro" id="IPR036427">
    <property type="entry name" value="Bromodomain-like_sf"/>
</dbReference>
<dbReference type="PANTHER" id="PTHR16266:SF17">
    <property type="entry name" value="BRWD3"/>
    <property type="match status" value="1"/>
</dbReference>
<dbReference type="GO" id="GO:0008360">
    <property type="term" value="P:regulation of cell shape"/>
    <property type="evidence" value="ECO:0007669"/>
    <property type="project" value="TreeGrafter"/>
</dbReference>
<dbReference type="Gene3D" id="2.130.10.10">
    <property type="entry name" value="YVTN repeat-like/Quinoprotein amine dehydrogenase"/>
    <property type="match status" value="1"/>
</dbReference>
<dbReference type="Gene3D" id="1.20.920.10">
    <property type="entry name" value="Bromodomain-like"/>
    <property type="match status" value="1"/>
</dbReference>
<keyword evidence="1 5" id="KW-0853">WD repeat</keyword>
<dbReference type="SMART" id="SM00320">
    <property type="entry name" value="WD40"/>
    <property type="match status" value="3"/>
</dbReference>
<dbReference type="STRING" id="1754191.A0A1Y1UV84"/>
<feature type="compositionally biased region" description="Low complexity" evidence="6">
    <location>
        <begin position="644"/>
        <end position="659"/>
    </location>
</feature>
<feature type="compositionally biased region" description="Low complexity" evidence="6">
    <location>
        <begin position="1"/>
        <end position="16"/>
    </location>
</feature>
<dbReference type="GO" id="GO:0005634">
    <property type="term" value="C:nucleus"/>
    <property type="evidence" value="ECO:0007669"/>
    <property type="project" value="TreeGrafter"/>
</dbReference>
<dbReference type="SUPFAM" id="SSF47370">
    <property type="entry name" value="Bromodomain"/>
    <property type="match status" value="1"/>
</dbReference>
<feature type="compositionally biased region" description="Low complexity" evidence="6">
    <location>
        <begin position="462"/>
        <end position="480"/>
    </location>
</feature>
<evidence type="ECO:0000256" key="1">
    <source>
        <dbReference type="ARBA" id="ARBA00022574"/>
    </source>
</evidence>
<feature type="compositionally biased region" description="Low complexity" evidence="6">
    <location>
        <begin position="1140"/>
        <end position="1154"/>
    </location>
</feature>
<dbReference type="GO" id="GO:0006325">
    <property type="term" value="P:chromatin organization"/>
    <property type="evidence" value="ECO:0007669"/>
    <property type="project" value="UniProtKB-ARBA"/>
</dbReference>
<feature type="region of interest" description="Disordered" evidence="6">
    <location>
        <begin position="1416"/>
        <end position="1590"/>
    </location>
</feature>
<reference evidence="8 9" key="2">
    <citation type="submission" date="2016-08" db="EMBL/GenBank/DDBJ databases">
        <title>Pervasive Adenine N6-methylation of Active Genes in Fungi.</title>
        <authorList>
            <consortium name="DOE Joint Genome Institute"/>
            <person name="Mondo S.J."/>
            <person name="Dannebaum R.O."/>
            <person name="Kuo R.C."/>
            <person name="Labutti K."/>
            <person name="Haridas S."/>
            <person name="Kuo A."/>
            <person name="Salamov A."/>
            <person name="Ahrendt S.R."/>
            <person name="Lipzen A."/>
            <person name="Sullivan W."/>
            <person name="Andreopoulos W.B."/>
            <person name="Clum A."/>
            <person name="Lindquist E."/>
            <person name="Daum C."/>
            <person name="Ramamoorthy G.K."/>
            <person name="Gryganskyi A."/>
            <person name="Culley D."/>
            <person name="Magnuson J.K."/>
            <person name="James T.Y."/>
            <person name="O'Malley M.A."/>
            <person name="Stajich J.E."/>
            <person name="Spatafora J.W."/>
            <person name="Visel A."/>
            <person name="Grigoriev I.V."/>
        </authorList>
    </citation>
    <scope>NUCLEOTIDE SEQUENCE [LARGE SCALE GENOMIC DNA]</scope>
    <source>
        <strain evidence="9">finn</strain>
    </source>
</reference>
<keyword evidence="3 4" id="KW-0103">Bromodomain</keyword>
<evidence type="ECO:0000256" key="4">
    <source>
        <dbReference type="PROSITE-ProRule" id="PRU00035"/>
    </source>
</evidence>
<proteinExistence type="predicted"/>
<sequence length="1590" mass="182231">MTGIQSSINTNTSSTTAESRGYTLRSPRNPVNSNLNTTTSNNNLLSTPTQENNISQNNIPINDTTQASDIFVGSTTDELSNTNNNMTHTPTPTRLSATTSTNDNNDNANSNNSDAIAHNLRSSSNRTENQPTMRMNLRQMNRNTSYALVLPEIDDTPATVPARPTSQKIHPEVTTIVWSLDDTKLIVANKPGIISVWDTRTGKLDHKLRGHESSIFVLRNHPCDNQIILSAGYDGLIFLWNIITGEKIAEYRIPTGAAIADGAFSHDGTYFAILTTTSICTLYGVGKNKTAYQKTPLEQFFKSEIRGELIFDANLFVIDAQTQRPPHLLRERVVSSGGLHTYSEYTDVNYGKAFPVKIPEQRKKKELYEKCELLRNEIPQLQLEKTISKPKPIDKKSFYKRRTMGFYEDENEEEAINDIPIVYQESSGEEYSAPSENESESEMEFWDDDDEDDDGDEDEYKNSNNTNNNDSNNNEAGTSTRGRKRGRKKSVSSKNLTKENIKLLRRKKKKKKILEILKKEEKAGINRNLRERQSSLNYNEDNIDDDFIFENSSSSSENEEENSEDDSKFMDASFENEQKKNNKRKGKQPIDDSEEDTEKEKLITKKDKKGKRAIIESSEEDENTNNENSTYQPPSKPGRKRVGSVASTSSAAMNSSSSAPTKQKKHIRFSNQRQKELYELHLKQIKRQKENHDPDDWVYISETHSEPYLPQLGDEVVYIMEGHKQYLEMIPEVYKKSFSRNYPWTQDFTMEEVEFCIITKIEFFLGPPLHCQLTLKQLAPIHAFNESQSKLIPFSFVPKREALDPLKRSFTLKYYYIPGESDFLMLYSDYIHYMAQPFDLNKEVVIRNSKKTGMLVGISCEDPQTKMIKTPWKCFEVRYIDDEKQEEKVEDFSPWEILDKTNESDAHLDNFIDNGLTEEEERRYQTGYQTVRGLDPFFPFLDEVDYDTYTTYLDEIPYPMAFNIINERVEFKYYRSLQSLLWDIKLIKRNAMKFNDKRSAIYQIADKYLTLFYKYVEGEVDYLEEIKRLAQEEMKDEEDEEVAGSSNKKQKKARAKKIEQNENIKPHINKIKLINHSSAASASTSIQDGHTTSNNDNTTEDKASLIVTIKRKNKKAIITSDDDDDDNKEKSSSTILQEQSIHPPLASSSSLPHLNKGQDQDLNKIQFHNKNLNHQSQDQGFLLDQKPINFNSLPGVDMNTLVLPNEPFPAVQVDFNNDINPPNQTVLNSLPLNSNFNTFIQPNPIVNPNSITINSNITNINQQQLDQIMNNPVPVINTSSINNSNPPNQIAYNSVSNNLNNFNLLGQIVTNPMSIPPNINSNNYIPSNEISNHLVLNDSHLNSFNPTDHVITNNNSVTLPVNTNIVTTVSQNLQPSTISAGKVIYEEEGQAIGNSDSLLETETVNVQALVIEKKGNRGRGRRTRKKKENSESEEYRLEDEIEETEDEDENEDDHSLPDDIEDDDEEIFDSDDILENSDEMFDESDVDEIKRKRRRKKSQNTKTGRKRGRPPLKESNARSTSTNQRKKRTKDQFIVDDDEDYIDDDDNDYDDFDDIEESFSEGSFDDDGTSRRRKNKGKSKRGRRKKRKIY</sequence>
<feature type="compositionally biased region" description="Basic residues" evidence="6">
    <location>
        <begin position="1571"/>
        <end position="1590"/>
    </location>
</feature>
<keyword evidence="2" id="KW-0677">Repeat</keyword>
<feature type="region of interest" description="Disordered" evidence="6">
    <location>
        <begin position="1"/>
        <end position="61"/>
    </location>
</feature>
<feature type="compositionally biased region" description="Acidic residues" evidence="6">
    <location>
        <begin position="1534"/>
        <end position="1567"/>
    </location>
</feature>
<accession>A0A1Y1UV84</accession>
<dbReference type="PROSITE" id="PS00678">
    <property type="entry name" value="WD_REPEATS_1"/>
    <property type="match status" value="1"/>
</dbReference>
<feature type="region of interest" description="Disordered" evidence="6">
    <location>
        <begin position="518"/>
        <end position="670"/>
    </location>
</feature>
<dbReference type="GO" id="GO:0006357">
    <property type="term" value="P:regulation of transcription by RNA polymerase II"/>
    <property type="evidence" value="ECO:0007669"/>
    <property type="project" value="TreeGrafter"/>
</dbReference>
<dbReference type="SUPFAM" id="SSF50978">
    <property type="entry name" value="WD40 repeat-like"/>
    <property type="match status" value="1"/>
</dbReference>
<feature type="region of interest" description="Disordered" evidence="6">
    <location>
        <begin position="1033"/>
        <end position="1099"/>
    </location>
</feature>
<evidence type="ECO:0000256" key="2">
    <source>
        <dbReference type="ARBA" id="ARBA00022737"/>
    </source>
</evidence>
<dbReference type="PROSITE" id="PS50294">
    <property type="entry name" value="WD_REPEATS_REGION"/>
    <property type="match status" value="1"/>
</dbReference>
<evidence type="ECO:0000256" key="3">
    <source>
        <dbReference type="ARBA" id="ARBA00023117"/>
    </source>
</evidence>
<feature type="compositionally biased region" description="Basic residues" evidence="6">
    <location>
        <begin position="1416"/>
        <end position="1427"/>
    </location>
</feature>
<feature type="compositionally biased region" description="Basic and acidic residues" evidence="6">
    <location>
        <begin position="518"/>
        <end position="533"/>
    </location>
</feature>
<dbReference type="InterPro" id="IPR057451">
    <property type="entry name" value="BRWD/PHIP_AD"/>
</dbReference>
<comment type="caution">
    <text evidence="8">The sequence shown here is derived from an EMBL/GenBank/DDBJ whole genome shotgun (WGS) entry which is preliminary data.</text>
</comment>
<feature type="compositionally biased region" description="Basic and acidic residues" evidence="6">
    <location>
        <begin position="1056"/>
        <end position="1065"/>
    </location>
</feature>
<dbReference type="OrthoDB" id="538223at2759"/>
<gene>
    <name evidence="8" type="ORF">BCR36DRAFT_416456</name>
</gene>
<keyword evidence="9" id="KW-1185">Reference proteome</keyword>
<evidence type="ECO:0000259" key="7">
    <source>
        <dbReference type="PROSITE" id="PS50014"/>
    </source>
</evidence>
<feature type="region of interest" description="Disordered" evidence="6">
    <location>
        <begin position="426"/>
        <end position="505"/>
    </location>
</feature>
<feature type="compositionally biased region" description="Polar residues" evidence="6">
    <location>
        <begin position="48"/>
        <end position="61"/>
    </location>
</feature>
<feature type="compositionally biased region" description="Low complexity" evidence="6">
    <location>
        <begin position="81"/>
        <end position="115"/>
    </location>
</feature>
<feature type="domain" description="Bromo" evidence="7">
    <location>
        <begin position="932"/>
        <end position="1002"/>
    </location>
</feature>
<feature type="compositionally biased region" description="Acidic residues" evidence="6">
    <location>
        <begin position="1436"/>
        <end position="1486"/>
    </location>
</feature>
<feature type="compositionally biased region" description="Acidic residues" evidence="6">
    <location>
        <begin position="437"/>
        <end position="459"/>
    </location>
</feature>
<feature type="region of interest" description="Disordered" evidence="6">
    <location>
        <begin position="1119"/>
        <end position="1157"/>
    </location>
</feature>
<dbReference type="InterPro" id="IPR019775">
    <property type="entry name" value="WD40_repeat_CS"/>
</dbReference>
<feature type="compositionally biased region" description="Basic residues" evidence="6">
    <location>
        <begin position="1491"/>
        <end position="1510"/>
    </location>
</feature>
<dbReference type="InterPro" id="IPR001487">
    <property type="entry name" value="Bromodomain"/>
</dbReference>
<feature type="region of interest" description="Disordered" evidence="6">
    <location>
        <begin position="75"/>
        <end position="115"/>
    </location>
</feature>
<dbReference type="Pfam" id="PF25313">
    <property type="entry name" value="BRWD_AD"/>
    <property type="match status" value="1"/>
</dbReference>
<dbReference type="InterPro" id="IPR018359">
    <property type="entry name" value="Bromodomain_CS"/>
</dbReference>
<reference evidence="8 9" key="1">
    <citation type="submission" date="2016-08" db="EMBL/GenBank/DDBJ databases">
        <title>Genomes of anaerobic fungi encode conserved fungal cellulosomes for biomass hydrolysis.</title>
        <authorList>
            <consortium name="DOE Joint Genome Institute"/>
            <person name="Haitjema C.H."/>
            <person name="Gilmore S.P."/>
            <person name="Henske J.K."/>
            <person name="Solomon K.V."/>
            <person name="De Groot R."/>
            <person name="Kuo A."/>
            <person name="Mondo S.J."/>
            <person name="Salamov A.A."/>
            <person name="Labutti K."/>
            <person name="Zhao Z."/>
            <person name="Chiniquy J."/>
            <person name="Barry K."/>
            <person name="Brewer H.M."/>
            <person name="Purvine S.O."/>
            <person name="Wright A.T."/>
            <person name="Boxma B."/>
            <person name="Van Alen T."/>
            <person name="Hackstein J.H."/>
            <person name="Baker S.E."/>
            <person name="Grigoriev I.V."/>
            <person name="O'Malley M.A."/>
        </authorList>
    </citation>
    <scope>NUCLEOTIDE SEQUENCE [LARGE SCALE GENOMIC DNA]</scope>
    <source>
        <strain evidence="9">finn</strain>
    </source>
</reference>
<dbReference type="InterPro" id="IPR001680">
    <property type="entry name" value="WD40_rpt"/>
</dbReference>
<organism evidence="8 9">
    <name type="scientific">Piromyces finnis</name>
    <dbReference type="NCBI Taxonomy" id="1754191"/>
    <lineage>
        <taxon>Eukaryota</taxon>
        <taxon>Fungi</taxon>
        <taxon>Fungi incertae sedis</taxon>
        <taxon>Chytridiomycota</taxon>
        <taxon>Chytridiomycota incertae sedis</taxon>
        <taxon>Neocallimastigomycetes</taxon>
        <taxon>Neocallimastigales</taxon>
        <taxon>Neocallimastigaceae</taxon>
        <taxon>Piromyces</taxon>
    </lineage>
</organism>
<feature type="repeat" description="WD" evidence="5">
    <location>
        <begin position="208"/>
        <end position="250"/>
    </location>
</feature>
<feature type="compositionally biased region" description="Polar residues" evidence="6">
    <location>
        <begin position="1075"/>
        <end position="1097"/>
    </location>
</feature>
<dbReference type="InterPro" id="IPR052060">
    <property type="entry name" value="Bromo_WD_repeat"/>
</dbReference>
<dbReference type="Pfam" id="PF00400">
    <property type="entry name" value="WD40"/>
    <property type="match status" value="1"/>
</dbReference>
<evidence type="ECO:0000256" key="6">
    <source>
        <dbReference type="SAM" id="MobiDB-lite"/>
    </source>
</evidence>
<dbReference type="PROSITE" id="PS00633">
    <property type="entry name" value="BROMODOMAIN_1"/>
    <property type="match status" value="1"/>
</dbReference>
<dbReference type="SMART" id="SM00297">
    <property type="entry name" value="BROMO"/>
    <property type="match status" value="1"/>
</dbReference>
<dbReference type="PANTHER" id="PTHR16266">
    <property type="entry name" value="WD REPEAT DOMAIN 9"/>
    <property type="match status" value="1"/>
</dbReference>
<dbReference type="Pfam" id="PF00439">
    <property type="entry name" value="Bromodomain"/>
    <property type="match status" value="1"/>
</dbReference>
<dbReference type="InterPro" id="IPR036322">
    <property type="entry name" value="WD40_repeat_dom_sf"/>
</dbReference>
<dbReference type="GO" id="GO:0007010">
    <property type="term" value="P:cytoskeleton organization"/>
    <property type="evidence" value="ECO:0007669"/>
    <property type="project" value="TreeGrafter"/>
</dbReference>
<feature type="compositionally biased region" description="Basic residues" evidence="6">
    <location>
        <begin position="481"/>
        <end position="491"/>
    </location>
</feature>
<name>A0A1Y1UV84_9FUNG</name>